<evidence type="ECO:0000313" key="2">
    <source>
        <dbReference type="Proteomes" id="UP000276133"/>
    </source>
</evidence>
<keyword evidence="2" id="KW-1185">Reference proteome</keyword>
<protein>
    <submittedName>
        <fullName evidence="1">Uncharacterized protein</fullName>
    </submittedName>
</protein>
<dbReference type="Proteomes" id="UP000276133">
    <property type="component" value="Unassembled WGS sequence"/>
</dbReference>
<dbReference type="EMBL" id="REGN01002813">
    <property type="protein sequence ID" value="RNA25999.1"/>
    <property type="molecule type" value="Genomic_DNA"/>
</dbReference>
<proteinExistence type="predicted"/>
<organism evidence="1 2">
    <name type="scientific">Brachionus plicatilis</name>
    <name type="common">Marine rotifer</name>
    <name type="synonym">Brachionus muelleri</name>
    <dbReference type="NCBI Taxonomy" id="10195"/>
    <lineage>
        <taxon>Eukaryota</taxon>
        <taxon>Metazoa</taxon>
        <taxon>Spiralia</taxon>
        <taxon>Gnathifera</taxon>
        <taxon>Rotifera</taxon>
        <taxon>Eurotatoria</taxon>
        <taxon>Monogononta</taxon>
        <taxon>Pseudotrocha</taxon>
        <taxon>Ploima</taxon>
        <taxon>Brachionidae</taxon>
        <taxon>Brachionus</taxon>
    </lineage>
</organism>
<accession>A0A3M7RRA7</accession>
<gene>
    <name evidence="1" type="ORF">BpHYR1_043120</name>
</gene>
<name>A0A3M7RRA7_BRAPC</name>
<comment type="caution">
    <text evidence="1">The sequence shown here is derived from an EMBL/GenBank/DDBJ whole genome shotgun (WGS) entry which is preliminary data.</text>
</comment>
<dbReference type="AlphaFoldDB" id="A0A3M7RRA7"/>
<sequence>MSKQKEKINNNQSHQNSNSSIQLHEALNKLSSFILDKSNENLEHFSSHQLGSFKNHHEACYKSIKSVYGLEIKTSNLLHALSTIYEKLEPTFIKNSSFKLLEIITTKKPNLSGAGIPSNIILEKFNRVKEKVVAPYTSTNLDIQTPNLDSRIVNDTIINEENNFDVELVKRDFNYKRIRSLIGRIEKKENDIKILQFHLNNDTTPSQLFYKNFPEPFLSHDSIFIERYNNFIHETQKGMINLSITRLSEQVNLLKENRHPGTN</sequence>
<reference evidence="1 2" key="1">
    <citation type="journal article" date="2018" name="Sci. Rep.">
        <title>Genomic signatures of local adaptation to the degree of environmental predictability in rotifers.</title>
        <authorList>
            <person name="Franch-Gras L."/>
            <person name="Hahn C."/>
            <person name="Garcia-Roger E.M."/>
            <person name="Carmona M.J."/>
            <person name="Serra M."/>
            <person name="Gomez A."/>
        </authorList>
    </citation>
    <scope>NUCLEOTIDE SEQUENCE [LARGE SCALE GENOMIC DNA]</scope>
    <source>
        <strain evidence="1">HYR1</strain>
    </source>
</reference>
<evidence type="ECO:0000313" key="1">
    <source>
        <dbReference type="EMBL" id="RNA25999.1"/>
    </source>
</evidence>